<dbReference type="Proteomes" id="UP000320643">
    <property type="component" value="Unassembled WGS sequence"/>
</dbReference>
<dbReference type="OrthoDB" id="8585774at2"/>
<evidence type="ECO:0000313" key="3">
    <source>
        <dbReference type="Proteomes" id="UP000320643"/>
    </source>
</evidence>
<feature type="chain" id="PRO_5022238524" description="Lipoprotein" evidence="1">
    <location>
        <begin position="18"/>
        <end position="207"/>
    </location>
</feature>
<evidence type="ECO:0000313" key="2">
    <source>
        <dbReference type="EMBL" id="TRW23524.1"/>
    </source>
</evidence>
<dbReference type="PROSITE" id="PS51257">
    <property type="entry name" value="PROKAR_LIPOPROTEIN"/>
    <property type="match status" value="1"/>
</dbReference>
<comment type="caution">
    <text evidence="2">The sequence shown here is derived from an EMBL/GenBank/DDBJ whole genome shotgun (WGS) entry which is preliminary data.</text>
</comment>
<sequence length="207" mass="23565">MKLVNVILLFLSVSCFAQVKTTPLTKATLPQSITYQGKIINAVKFKDSHGKTIVVTTETGEYPSKAEDDESYRDAELFAYCYVLVDGSWKQQWKMYDFSKECPVDLEANFVKNTFALTDLDKNGTAEVWLMYNTGCHGDPSPIAMKVILYEGTKKYAMRGTTKVRVSETKYEGGEYTFDEPFKQAPKVFEEYAIKLWNKNISIGYNN</sequence>
<dbReference type="InterPro" id="IPR058148">
    <property type="entry name" value="M949_RS01915-like_dom"/>
</dbReference>
<proteinExistence type="predicted"/>
<gene>
    <name evidence="2" type="ORF">FMM05_12750</name>
</gene>
<dbReference type="AlphaFoldDB" id="A0A552UZ70"/>
<evidence type="ECO:0000256" key="1">
    <source>
        <dbReference type="SAM" id="SignalP"/>
    </source>
</evidence>
<dbReference type="EMBL" id="VJVZ01000008">
    <property type="protein sequence ID" value="TRW23524.1"/>
    <property type="molecule type" value="Genomic_DNA"/>
</dbReference>
<accession>A0A552UZ70</accession>
<dbReference type="NCBIfam" id="NF046077">
    <property type="entry name" value="LPS_M949_RS01915"/>
    <property type="match status" value="1"/>
</dbReference>
<reference evidence="2 3" key="1">
    <citation type="submission" date="2019-07" db="EMBL/GenBank/DDBJ databases">
        <title>Flavobacterium sp. nov., isolated from glacier ice.</title>
        <authorList>
            <person name="Liu Q."/>
            <person name="Xin Y.-H."/>
        </authorList>
    </citation>
    <scope>NUCLEOTIDE SEQUENCE [LARGE SCALE GENOMIC DNA]</scope>
    <source>
        <strain evidence="2 3">ZT4R6</strain>
    </source>
</reference>
<protein>
    <recommendedName>
        <fullName evidence="4">Lipoprotein</fullName>
    </recommendedName>
</protein>
<organism evidence="2 3">
    <name type="scientific">Flavobacterium zepuense</name>
    <dbReference type="NCBI Taxonomy" id="2593302"/>
    <lineage>
        <taxon>Bacteria</taxon>
        <taxon>Pseudomonadati</taxon>
        <taxon>Bacteroidota</taxon>
        <taxon>Flavobacteriia</taxon>
        <taxon>Flavobacteriales</taxon>
        <taxon>Flavobacteriaceae</taxon>
        <taxon>Flavobacterium</taxon>
    </lineage>
</organism>
<name>A0A552UZ70_9FLAO</name>
<keyword evidence="1" id="KW-0732">Signal</keyword>
<feature type="signal peptide" evidence="1">
    <location>
        <begin position="1"/>
        <end position="17"/>
    </location>
</feature>
<evidence type="ECO:0008006" key="4">
    <source>
        <dbReference type="Google" id="ProtNLM"/>
    </source>
</evidence>
<keyword evidence="3" id="KW-1185">Reference proteome</keyword>
<dbReference type="RefSeq" id="WP_143373781.1">
    <property type="nucleotide sequence ID" value="NZ_VJVZ01000008.1"/>
</dbReference>